<protein>
    <submittedName>
        <fullName evidence="1">Uncharacterized protein</fullName>
    </submittedName>
</protein>
<reference evidence="2" key="1">
    <citation type="journal article" date="2016" name="Nat. Biotechnol.">
        <title>Sequencing wild and cultivated cassava and related species reveals extensive interspecific hybridization and genetic diversity.</title>
        <authorList>
            <person name="Bredeson J.V."/>
            <person name="Lyons J.B."/>
            <person name="Prochnik S.E."/>
            <person name="Wu G.A."/>
            <person name="Ha C.M."/>
            <person name="Edsinger-Gonzales E."/>
            <person name="Grimwood J."/>
            <person name="Schmutz J."/>
            <person name="Rabbi I.Y."/>
            <person name="Egesi C."/>
            <person name="Nauluvula P."/>
            <person name="Lebot V."/>
            <person name="Ndunguru J."/>
            <person name="Mkamilo G."/>
            <person name="Bart R.S."/>
            <person name="Setter T.L."/>
            <person name="Gleadow R.M."/>
            <person name="Kulakow P."/>
            <person name="Ferguson M.E."/>
            <person name="Rounsley S."/>
            <person name="Rokhsar D.S."/>
        </authorList>
    </citation>
    <scope>NUCLEOTIDE SEQUENCE [LARGE SCALE GENOMIC DNA]</scope>
    <source>
        <strain evidence="2">cv. AM560-2</strain>
    </source>
</reference>
<proteinExistence type="predicted"/>
<organism evidence="1 2">
    <name type="scientific">Manihot esculenta</name>
    <name type="common">Cassava</name>
    <name type="synonym">Jatropha manihot</name>
    <dbReference type="NCBI Taxonomy" id="3983"/>
    <lineage>
        <taxon>Eukaryota</taxon>
        <taxon>Viridiplantae</taxon>
        <taxon>Streptophyta</taxon>
        <taxon>Embryophyta</taxon>
        <taxon>Tracheophyta</taxon>
        <taxon>Spermatophyta</taxon>
        <taxon>Magnoliopsida</taxon>
        <taxon>eudicotyledons</taxon>
        <taxon>Gunneridae</taxon>
        <taxon>Pentapetalae</taxon>
        <taxon>rosids</taxon>
        <taxon>fabids</taxon>
        <taxon>Malpighiales</taxon>
        <taxon>Euphorbiaceae</taxon>
        <taxon>Crotonoideae</taxon>
        <taxon>Manihoteae</taxon>
        <taxon>Manihot</taxon>
    </lineage>
</organism>
<comment type="caution">
    <text evidence="1">The sequence shown here is derived from an EMBL/GenBank/DDBJ whole genome shotgun (WGS) entry which is preliminary data.</text>
</comment>
<evidence type="ECO:0000313" key="1">
    <source>
        <dbReference type="EMBL" id="KAG8639211.1"/>
    </source>
</evidence>
<dbReference type="EMBL" id="CM004400">
    <property type="protein sequence ID" value="KAG8639211.1"/>
    <property type="molecule type" value="Genomic_DNA"/>
</dbReference>
<evidence type="ECO:0000313" key="2">
    <source>
        <dbReference type="Proteomes" id="UP000091857"/>
    </source>
</evidence>
<sequence>MQLPSFLYHAKNIYKQTSTMPTYKNPKERTKMVGGSSTRSESEKEKTKLRERQRRAITTKIFHGLRRHGGYHLSPRSDINEVLRELAKEAGWVVEPDGTTYRYKLLNRCPTCGTIPFPHNTTTSTTATPTTSSTVFVGGGGGAGAGGECSTTASPRRVDHAMILTGSSSNNNNVGEPTTTATSTSSTHICSDGFGGTDVDIPLAFYMYRGLTSSGLNHPSTMVAGGGMKVAGQSQLQQQQGTYMQEARASNQNTPVGSPLHRNN</sequence>
<keyword evidence="2" id="KW-1185">Reference proteome</keyword>
<name>A0ACB7GGU7_MANES</name>
<accession>A0ACB7GGU7</accession>
<gene>
    <name evidence="1" type="ORF">MANES_14G122700v8</name>
</gene>
<dbReference type="Proteomes" id="UP000091857">
    <property type="component" value="Chromosome 14"/>
</dbReference>